<accession>N1V821</accession>
<evidence type="ECO:0000313" key="3">
    <source>
        <dbReference type="Proteomes" id="UP000010729"/>
    </source>
</evidence>
<reference evidence="2 3" key="1">
    <citation type="journal article" date="2013" name="Genome Announc.">
        <title>Draft Genome Sequence of Arthrobacter crystallopoietes Strain BAB-32, Revealing Genes for Bioremediation.</title>
        <authorList>
            <person name="Joshi M.N."/>
            <person name="Pandit A.S."/>
            <person name="Sharma A."/>
            <person name="Pandya R.V."/>
            <person name="Desai S.M."/>
            <person name="Saxena A.K."/>
            <person name="Bagatharia S.B."/>
        </authorList>
    </citation>
    <scope>NUCLEOTIDE SEQUENCE [LARGE SCALE GENOMIC DNA]</scope>
    <source>
        <strain evidence="2 3">BAB-32</strain>
    </source>
</reference>
<keyword evidence="3" id="KW-1185">Reference proteome</keyword>
<feature type="compositionally biased region" description="Pro residues" evidence="1">
    <location>
        <begin position="139"/>
        <end position="152"/>
    </location>
</feature>
<protein>
    <submittedName>
        <fullName evidence="2">Uncharacterized protein</fullName>
    </submittedName>
</protein>
<gene>
    <name evidence="2" type="ORF">D477_009825</name>
</gene>
<evidence type="ECO:0000256" key="1">
    <source>
        <dbReference type="SAM" id="MobiDB-lite"/>
    </source>
</evidence>
<comment type="caution">
    <text evidence="2">The sequence shown here is derived from an EMBL/GenBank/DDBJ whole genome shotgun (WGS) entry which is preliminary data.</text>
</comment>
<dbReference type="AlphaFoldDB" id="N1V821"/>
<dbReference type="Proteomes" id="UP000010729">
    <property type="component" value="Unassembled WGS sequence"/>
</dbReference>
<sequence>MAAGVLAAGITFPAAGPAVASEEITTTAEGSPSPLATASATQVAQPAVELEILKRTADHPELKFAGRADRAAGKTITIEIYRDGEWKKLWTSTVLDSAAADFEHTHKLTETGTLKYRAAVDGTTVVSETVEAAWTRPVPSQPGPSQPAPTTSPVPTQEPTQ</sequence>
<organism evidence="2 3">
    <name type="scientific">Arthrobacter crystallopoietes BAB-32</name>
    <dbReference type="NCBI Taxonomy" id="1246476"/>
    <lineage>
        <taxon>Bacteria</taxon>
        <taxon>Bacillati</taxon>
        <taxon>Actinomycetota</taxon>
        <taxon>Actinomycetes</taxon>
        <taxon>Micrococcales</taxon>
        <taxon>Micrococcaceae</taxon>
        <taxon>Crystallibacter</taxon>
    </lineage>
</organism>
<feature type="non-terminal residue" evidence="2">
    <location>
        <position position="161"/>
    </location>
</feature>
<evidence type="ECO:0000313" key="2">
    <source>
        <dbReference type="EMBL" id="EMY34388.1"/>
    </source>
</evidence>
<name>N1V821_9MICC</name>
<proteinExistence type="predicted"/>
<dbReference type="EMBL" id="ANPE02000116">
    <property type="protein sequence ID" value="EMY34388.1"/>
    <property type="molecule type" value="Genomic_DNA"/>
</dbReference>
<feature type="region of interest" description="Disordered" evidence="1">
    <location>
        <begin position="133"/>
        <end position="161"/>
    </location>
</feature>